<protein>
    <submittedName>
        <fullName evidence="1">Uncharacterized protein</fullName>
    </submittedName>
</protein>
<dbReference type="Proteomes" id="UP000770717">
    <property type="component" value="Unassembled WGS sequence"/>
</dbReference>
<accession>A0A8J6FH91</accession>
<evidence type="ECO:0000313" key="2">
    <source>
        <dbReference type="Proteomes" id="UP000770717"/>
    </source>
</evidence>
<organism evidence="1 2">
    <name type="scientific">Eleutherodactylus coqui</name>
    <name type="common">Puerto Rican coqui</name>
    <dbReference type="NCBI Taxonomy" id="57060"/>
    <lineage>
        <taxon>Eukaryota</taxon>
        <taxon>Metazoa</taxon>
        <taxon>Chordata</taxon>
        <taxon>Craniata</taxon>
        <taxon>Vertebrata</taxon>
        <taxon>Euteleostomi</taxon>
        <taxon>Amphibia</taxon>
        <taxon>Batrachia</taxon>
        <taxon>Anura</taxon>
        <taxon>Neobatrachia</taxon>
        <taxon>Hyloidea</taxon>
        <taxon>Eleutherodactylidae</taxon>
        <taxon>Eleutherodactylinae</taxon>
        <taxon>Eleutherodactylus</taxon>
        <taxon>Eleutherodactylus</taxon>
    </lineage>
</organism>
<keyword evidence="2" id="KW-1185">Reference proteome</keyword>
<comment type="caution">
    <text evidence="1">The sequence shown here is derived from an EMBL/GenBank/DDBJ whole genome shotgun (WGS) entry which is preliminary data.</text>
</comment>
<reference evidence="1" key="1">
    <citation type="thesis" date="2020" institute="ProQuest LLC" country="789 East Eisenhower Parkway, Ann Arbor, MI, USA">
        <title>Comparative Genomics and Chromosome Evolution.</title>
        <authorList>
            <person name="Mudd A.B."/>
        </authorList>
    </citation>
    <scope>NUCLEOTIDE SEQUENCE</scope>
    <source>
        <strain evidence="1">HN-11 Male</strain>
        <tissue evidence="1">Kidney and liver</tissue>
    </source>
</reference>
<evidence type="ECO:0000313" key="1">
    <source>
        <dbReference type="EMBL" id="KAG9487813.1"/>
    </source>
</evidence>
<dbReference type="AlphaFoldDB" id="A0A8J6FH91"/>
<name>A0A8J6FH91_ELECQ</name>
<proteinExistence type="predicted"/>
<dbReference type="EMBL" id="WNTK01000003">
    <property type="protein sequence ID" value="KAG9487813.1"/>
    <property type="molecule type" value="Genomic_DNA"/>
</dbReference>
<sequence>MLCAHTLCLTTVTAAKPVEQSIALNGLCLFRVHSLANSKAEYVQKKKIFMLCRRSLHNEALAGSIKIKHVFDSRNFFEAADHTDK</sequence>
<gene>
    <name evidence="1" type="ORF">GDO78_007548</name>
</gene>